<evidence type="ECO:0008006" key="8">
    <source>
        <dbReference type="Google" id="ProtNLM"/>
    </source>
</evidence>
<dbReference type="Pfam" id="PF04191">
    <property type="entry name" value="PEMT"/>
    <property type="match status" value="1"/>
</dbReference>
<dbReference type="Gene3D" id="1.20.120.1630">
    <property type="match status" value="1"/>
</dbReference>
<evidence type="ECO:0000256" key="4">
    <source>
        <dbReference type="ARBA" id="ARBA00023136"/>
    </source>
</evidence>
<comment type="subcellular location">
    <subcellularLocation>
        <location evidence="1">Endomembrane system</location>
        <topology evidence="1">Multi-pass membrane protein</topology>
    </subcellularLocation>
</comment>
<feature type="transmembrane region" description="Helical" evidence="5">
    <location>
        <begin position="100"/>
        <end position="116"/>
    </location>
</feature>
<evidence type="ECO:0000313" key="7">
    <source>
        <dbReference type="Proteomes" id="UP001321445"/>
    </source>
</evidence>
<evidence type="ECO:0000256" key="3">
    <source>
        <dbReference type="ARBA" id="ARBA00022989"/>
    </source>
</evidence>
<dbReference type="Proteomes" id="UP001321445">
    <property type="component" value="Chromosome"/>
</dbReference>
<gene>
    <name evidence="6" type="ORF">HCR_02500</name>
</gene>
<sequence>MALKTTPSVVVRILLWAIMLIGGSAGGIWLDLHHFRELFFNPLFHLLTLIVGLVLMRFAFRAAAAGGKELARHGKSGNDVPRLETDRLVTSGIYAHMRHPMLFGLTLVPLALAFLIGSPSYIMFIAPLEMLFIVIMVMTFEERECRMKFGSDYEAYAKKVPAVCFKPKCLKMLFSR</sequence>
<keyword evidence="3 5" id="KW-1133">Transmembrane helix</keyword>
<accession>A0ABM8FI55</accession>
<feature type="transmembrane region" description="Helical" evidence="5">
    <location>
        <begin position="42"/>
        <end position="60"/>
    </location>
</feature>
<dbReference type="InterPro" id="IPR052527">
    <property type="entry name" value="Metal_cation-efflux_comp"/>
</dbReference>
<keyword evidence="7" id="KW-1185">Reference proteome</keyword>
<feature type="transmembrane region" description="Helical" evidence="5">
    <location>
        <begin position="122"/>
        <end position="140"/>
    </location>
</feature>
<evidence type="ECO:0000256" key="1">
    <source>
        <dbReference type="ARBA" id="ARBA00004127"/>
    </source>
</evidence>
<keyword evidence="2 5" id="KW-0812">Transmembrane</keyword>
<evidence type="ECO:0000256" key="2">
    <source>
        <dbReference type="ARBA" id="ARBA00022692"/>
    </source>
</evidence>
<dbReference type="PANTHER" id="PTHR43847">
    <property type="entry name" value="BLL3993 PROTEIN"/>
    <property type="match status" value="1"/>
</dbReference>
<evidence type="ECO:0000256" key="5">
    <source>
        <dbReference type="SAM" id="Phobius"/>
    </source>
</evidence>
<name>A0ABM8FI55_9BACT</name>
<feature type="transmembrane region" description="Helical" evidence="5">
    <location>
        <begin position="9"/>
        <end position="30"/>
    </location>
</feature>
<reference evidence="6 7" key="1">
    <citation type="submission" date="2023-03" db="EMBL/GenBank/DDBJ databases">
        <title>Description of Hydrogenimonas sp. ISO32.</title>
        <authorList>
            <person name="Mino S."/>
            <person name="Fukazawa S."/>
            <person name="Sawabe T."/>
        </authorList>
    </citation>
    <scope>NUCLEOTIDE SEQUENCE [LARGE SCALE GENOMIC DNA]</scope>
    <source>
        <strain evidence="6 7">ISO32</strain>
    </source>
</reference>
<proteinExistence type="predicted"/>
<protein>
    <recommendedName>
        <fullName evidence="8">Isoprenylcysteine carboxylmethyltransferase family protein</fullName>
    </recommendedName>
</protein>
<organism evidence="6 7">
    <name type="scientific">Hydrogenimonas cancrithermarum</name>
    <dbReference type="NCBI Taxonomy" id="2993563"/>
    <lineage>
        <taxon>Bacteria</taxon>
        <taxon>Pseudomonadati</taxon>
        <taxon>Campylobacterota</taxon>
        <taxon>Epsilonproteobacteria</taxon>
        <taxon>Campylobacterales</taxon>
        <taxon>Hydrogenimonadaceae</taxon>
        <taxon>Hydrogenimonas</taxon>
    </lineage>
</organism>
<dbReference type="PANTHER" id="PTHR43847:SF1">
    <property type="entry name" value="BLL3993 PROTEIN"/>
    <property type="match status" value="1"/>
</dbReference>
<dbReference type="RefSeq" id="WP_286337151.1">
    <property type="nucleotide sequence ID" value="NZ_AP027370.1"/>
</dbReference>
<keyword evidence="4 5" id="KW-0472">Membrane</keyword>
<dbReference type="EMBL" id="AP027370">
    <property type="protein sequence ID" value="BDY11938.1"/>
    <property type="molecule type" value="Genomic_DNA"/>
</dbReference>
<evidence type="ECO:0000313" key="6">
    <source>
        <dbReference type="EMBL" id="BDY11938.1"/>
    </source>
</evidence>
<dbReference type="InterPro" id="IPR007318">
    <property type="entry name" value="Phopholipid_MeTrfase"/>
</dbReference>